<reference evidence="5 6" key="1">
    <citation type="submission" date="2019-07" db="EMBL/GenBank/DDBJ databases">
        <title>Whole genome shotgun sequence of Sporosarcina luteola NBRC 105378.</title>
        <authorList>
            <person name="Hosoyama A."/>
            <person name="Uohara A."/>
            <person name="Ohji S."/>
            <person name="Ichikawa N."/>
        </authorList>
    </citation>
    <scope>NUCLEOTIDE SEQUENCE [LARGE SCALE GENOMIC DNA]</scope>
    <source>
        <strain evidence="5 6">NBRC 105378</strain>
    </source>
</reference>
<dbReference type="PANTHER" id="PTHR43464:SF19">
    <property type="entry name" value="UBIQUINONE BIOSYNTHESIS O-METHYLTRANSFERASE, MITOCHONDRIAL"/>
    <property type="match status" value="1"/>
</dbReference>
<keyword evidence="3" id="KW-0949">S-adenosyl-L-methionine</keyword>
<dbReference type="GO" id="GO:0010420">
    <property type="term" value="F:polyprenyldihydroxybenzoate methyltransferase activity"/>
    <property type="evidence" value="ECO:0007669"/>
    <property type="project" value="TreeGrafter"/>
</dbReference>
<dbReference type="Pfam" id="PF13847">
    <property type="entry name" value="Methyltransf_31"/>
    <property type="match status" value="1"/>
</dbReference>
<dbReference type="AlphaFoldDB" id="A0A511ZBD1"/>
<evidence type="ECO:0000256" key="3">
    <source>
        <dbReference type="ARBA" id="ARBA00022691"/>
    </source>
</evidence>
<organism evidence="5 6">
    <name type="scientific">Sporosarcina luteola</name>
    <dbReference type="NCBI Taxonomy" id="582850"/>
    <lineage>
        <taxon>Bacteria</taxon>
        <taxon>Bacillati</taxon>
        <taxon>Bacillota</taxon>
        <taxon>Bacilli</taxon>
        <taxon>Bacillales</taxon>
        <taxon>Caryophanaceae</taxon>
        <taxon>Sporosarcina</taxon>
    </lineage>
</organism>
<name>A0A511ZBD1_9BACL</name>
<keyword evidence="1 5" id="KW-0489">Methyltransferase</keyword>
<dbReference type="OrthoDB" id="9777638at2"/>
<dbReference type="PANTHER" id="PTHR43464">
    <property type="entry name" value="METHYLTRANSFERASE"/>
    <property type="match status" value="1"/>
</dbReference>
<dbReference type="InterPro" id="IPR029063">
    <property type="entry name" value="SAM-dependent_MTases_sf"/>
</dbReference>
<dbReference type="RefSeq" id="WP_147059899.1">
    <property type="nucleotide sequence ID" value="NZ_BJYL01000046.1"/>
</dbReference>
<protein>
    <submittedName>
        <fullName evidence="5">SAM-dependent methyltransferase</fullName>
    </submittedName>
</protein>
<evidence type="ECO:0000313" key="6">
    <source>
        <dbReference type="Proteomes" id="UP000321901"/>
    </source>
</evidence>
<keyword evidence="6" id="KW-1185">Reference proteome</keyword>
<evidence type="ECO:0000256" key="1">
    <source>
        <dbReference type="ARBA" id="ARBA00022603"/>
    </source>
</evidence>
<accession>A0A511ZBD1</accession>
<feature type="domain" description="Methyltransferase" evidence="4">
    <location>
        <begin position="40"/>
        <end position="159"/>
    </location>
</feature>
<comment type="caution">
    <text evidence="5">The sequence shown here is derived from an EMBL/GenBank/DDBJ whole genome shotgun (WGS) entry which is preliminary data.</text>
</comment>
<evidence type="ECO:0000259" key="4">
    <source>
        <dbReference type="Pfam" id="PF13847"/>
    </source>
</evidence>
<dbReference type="SUPFAM" id="SSF53335">
    <property type="entry name" value="S-adenosyl-L-methionine-dependent methyltransferases"/>
    <property type="match status" value="1"/>
</dbReference>
<dbReference type="GO" id="GO:0032259">
    <property type="term" value="P:methylation"/>
    <property type="evidence" value="ECO:0007669"/>
    <property type="project" value="UniProtKB-KW"/>
</dbReference>
<sequence length="281" mass="31774">MNQDAMDYIVGCMATWDGENTIQRIQTEHRLKLVEFWNIRKGSRVLEIGCGQGDTTAALAYVVGEDGFVHGIDIAPAGYGGPITLGEARDCLLNSAMGSRMKIDFEVDVLSEKMDFPPMSFDYIVFSHCAFYLKSAEELTSILRKVRKWGKQLCFAEWDTRIHKIEQYPHLLAVLIQSHYECFKESSVANVRTLFAPGDILRIAKEAGWTIAREQIIQSPNLQDGQWEVEMTLNEYEGEINHLERVPDKLKSLLHSELELLKAANEKTGVQPLSVFAFVAE</sequence>
<dbReference type="CDD" id="cd02440">
    <property type="entry name" value="AdoMet_MTases"/>
    <property type="match status" value="1"/>
</dbReference>
<dbReference type="InterPro" id="IPR025714">
    <property type="entry name" value="Methyltranfer_dom"/>
</dbReference>
<dbReference type="Proteomes" id="UP000321901">
    <property type="component" value="Unassembled WGS sequence"/>
</dbReference>
<dbReference type="Gene3D" id="3.40.50.150">
    <property type="entry name" value="Vaccinia Virus protein VP39"/>
    <property type="match status" value="1"/>
</dbReference>
<evidence type="ECO:0000313" key="5">
    <source>
        <dbReference type="EMBL" id="GEN84756.1"/>
    </source>
</evidence>
<keyword evidence="2 5" id="KW-0808">Transferase</keyword>
<proteinExistence type="predicted"/>
<evidence type="ECO:0000256" key="2">
    <source>
        <dbReference type="ARBA" id="ARBA00022679"/>
    </source>
</evidence>
<gene>
    <name evidence="5" type="ORF">SLU01_30680</name>
</gene>
<dbReference type="EMBL" id="BJYL01000046">
    <property type="protein sequence ID" value="GEN84756.1"/>
    <property type="molecule type" value="Genomic_DNA"/>
</dbReference>